<keyword evidence="8" id="KW-0732">Signal</keyword>
<gene>
    <name evidence="10" type="ORF">NQ315_011561</name>
</gene>
<evidence type="ECO:0000256" key="7">
    <source>
        <dbReference type="RuleBase" id="RU363034"/>
    </source>
</evidence>
<dbReference type="InterPro" id="IPR009003">
    <property type="entry name" value="Peptidase_S1_PA"/>
</dbReference>
<dbReference type="InterPro" id="IPR018114">
    <property type="entry name" value="TRYPSIN_HIS"/>
</dbReference>
<dbReference type="Proteomes" id="UP001159042">
    <property type="component" value="Unassembled WGS sequence"/>
</dbReference>
<organism evidence="10 11">
    <name type="scientific">Exocentrus adspersus</name>
    <dbReference type="NCBI Taxonomy" id="1586481"/>
    <lineage>
        <taxon>Eukaryota</taxon>
        <taxon>Metazoa</taxon>
        <taxon>Ecdysozoa</taxon>
        <taxon>Arthropoda</taxon>
        <taxon>Hexapoda</taxon>
        <taxon>Insecta</taxon>
        <taxon>Pterygota</taxon>
        <taxon>Neoptera</taxon>
        <taxon>Endopterygota</taxon>
        <taxon>Coleoptera</taxon>
        <taxon>Polyphaga</taxon>
        <taxon>Cucujiformia</taxon>
        <taxon>Chrysomeloidea</taxon>
        <taxon>Cerambycidae</taxon>
        <taxon>Lamiinae</taxon>
        <taxon>Acanthocinini</taxon>
        <taxon>Exocentrus</taxon>
    </lineage>
</organism>
<feature type="signal peptide" evidence="8">
    <location>
        <begin position="1"/>
        <end position="19"/>
    </location>
</feature>
<dbReference type="InterPro" id="IPR043504">
    <property type="entry name" value="Peptidase_S1_PA_chymotrypsin"/>
</dbReference>
<dbReference type="SMART" id="SM00020">
    <property type="entry name" value="Tryp_SPc"/>
    <property type="match status" value="2"/>
</dbReference>
<dbReference type="CDD" id="cd00190">
    <property type="entry name" value="Tryp_SPc"/>
    <property type="match status" value="2"/>
</dbReference>
<dbReference type="GO" id="GO:0006508">
    <property type="term" value="P:proteolysis"/>
    <property type="evidence" value="ECO:0007669"/>
    <property type="project" value="UniProtKB-KW"/>
</dbReference>
<dbReference type="InterPro" id="IPR050127">
    <property type="entry name" value="Serine_Proteases_S1"/>
</dbReference>
<dbReference type="PANTHER" id="PTHR24264">
    <property type="entry name" value="TRYPSIN-RELATED"/>
    <property type="match status" value="1"/>
</dbReference>
<evidence type="ECO:0000256" key="4">
    <source>
        <dbReference type="ARBA" id="ARBA00022801"/>
    </source>
</evidence>
<dbReference type="PROSITE" id="PS00134">
    <property type="entry name" value="TRYPSIN_HIS"/>
    <property type="match status" value="1"/>
</dbReference>
<name>A0AAV8VVQ7_9CUCU</name>
<dbReference type="InterPro" id="IPR001254">
    <property type="entry name" value="Trypsin_dom"/>
</dbReference>
<evidence type="ECO:0000259" key="9">
    <source>
        <dbReference type="PROSITE" id="PS50240"/>
    </source>
</evidence>
<protein>
    <recommendedName>
        <fullName evidence="9">Peptidase S1 domain-containing protein</fullName>
    </recommendedName>
</protein>
<comment type="caution">
    <text evidence="10">The sequence shown here is derived from an EMBL/GenBank/DDBJ whole genome shotgun (WGS) entry which is preliminary data.</text>
</comment>
<evidence type="ECO:0000313" key="11">
    <source>
        <dbReference type="Proteomes" id="UP001159042"/>
    </source>
</evidence>
<evidence type="ECO:0000256" key="5">
    <source>
        <dbReference type="ARBA" id="ARBA00022825"/>
    </source>
</evidence>
<evidence type="ECO:0000256" key="6">
    <source>
        <dbReference type="ARBA" id="ARBA00023157"/>
    </source>
</evidence>
<dbReference type="AlphaFoldDB" id="A0AAV8VVQ7"/>
<dbReference type="InterPro" id="IPR001314">
    <property type="entry name" value="Peptidase_S1A"/>
</dbReference>
<evidence type="ECO:0000256" key="1">
    <source>
        <dbReference type="ARBA" id="ARBA00004613"/>
    </source>
</evidence>
<accession>A0AAV8VVQ7</accession>
<evidence type="ECO:0000256" key="8">
    <source>
        <dbReference type="SAM" id="SignalP"/>
    </source>
</evidence>
<proteinExistence type="predicted"/>
<keyword evidence="6" id="KW-1015">Disulfide bond</keyword>
<dbReference type="Gene3D" id="2.40.10.10">
    <property type="entry name" value="Trypsin-like serine proteases"/>
    <property type="match status" value="4"/>
</dbReference>
<keyword evidence="11" id="KW-1185">Reference proteome</keyword>
<reference evidence="10 11" key="1">
    <citation type="journal article" date="2023" name="Insect Mol. Biol.">
        <title>Genome sequencing provides insights into the evolution of gene families encoding plant cell wall-degrading enzymes in longhorned beetles.</title>
        <authorList>
            <person name="Shin N.R."/>
            <person name="Okamura Y."/>
            <person name="Kirsch R."/>
            <person name="Pauchet Y."/>
        </authorList>
    </citation>
    <scope>NUCLEOTIDE SEQUENCE [LARGE SCALE GENOMIC DNA]</scope>
    <source>
        <strain evidence="10">EAD_L_NR</strain>
    </source>
</reference>
<dbReference type="SUPFAM" id="SSF50494">
    <property type="entry name" value="Trypsin-like serine proteases"/>
    <property type="match status" value="2"/>
</dbReference>
<keyword evidence="5 7" id="KW-0720">Serine protease</keyword>
<comment type="subcellular location">
    <subcellularLocation>
        <location evidence="1">Secreted</location>
    </subcellularLocation>
</comment>
<evidence type="ECO:0000256" key="2">
    <source>
        <dbReference type="ARBA" id="ARBA00022525"/>
    </source>
</evidence>
<dbReference type="FunFam" id="2.40.10.10:FF:000166">
    <property type="entry name" value="Trypsin"/>
    <property type="match status" value="2"/>
</dbReference>
<dbReference type="GO" id="GO:0004252">
    <property type="term" value="F:serine-type endopeptidase activity"/>
    <property type="evidence" value="ECO:0007669"/>
    <property type="project" value="InterPro"/>
</dbReference>
<dbReference type="PRINTS" id="PR00722">
    <property type="entry name" value="CHYMOTRYPSIN"/>
</dbReference>
<evidence type="ECO:0000256" key="3">
    <source>
        <dbReference type="ARBA" id="ARBA00022670"/>
    </source>
</evidence>
<dbReference type="PANTHER" id="PTHR24264:SF65">
    <property type="entry name" value="SRCR DOMAIN-CONTAINING PROTEIN"/>
    <property type="match status" value="1"/>
</dbReference>
<dbReference type="PROSITE" id="PS50240">
    <property type="entry name" value="TRYPSIN_DOM"/>
    <property type="match status" value="2"/>
</dbReference>
<evidence type="ECO:0000313" key="10">
    <source>
        <dbReference type="EMBL" id="KAJ8918104.1"/>
    </source>
</evidence>
<feature type="chain" id="PRO_5043664518" description="Peptidase S1 domain-containing protein" evidence="8">
    <location>
        <begin position="20"/>
        <end position="483"/>
    </location>
</feature>
<dbReference type="PROSITE" id="PS00135">
    <property type="entry name" value="TRYPSIN_SER"/>
    <property type="match status" value="1"/>
</dbReference>
<keyword evidence="3 7" id="KW-0645">Protease</keyword>
<dbReference type="InterPro" id="IPR033116">
    <property type="entry name" value="TRYPSIN_SER"/>
</dbReference>
<feature type="domain" description="Peptidase S1" evidence="9">
    <location>
        <begin position="254"/>
        <end position="482"/>
    </location>
</feature>
<keyword evidence="4 7" id="KW-0378">Hydrolase</keyword>
<dbReference type="EMBL" id="JANEYG010000028">
    <property type="protein sequence ID" value="KAJ8918104.1"/>
    <property type="molecule type" value="Genomic_DNA"/>
</dbReference>
<dbReference type="GO" id="GO:0005615">
    <property type="term" value="C:extracellular space"/>
    <property type="evidence" value="ECO:0007669"/>
    <property type="project" value="TreeGrafter"/>
</dbReference>
<keyword evidence="2" id="KW-0964">Secreted</keyword>
<dbReference type="Pfam" id="PF00089">
    <property type="entry name" value="Trypsin"/>
    <property type="match status" value="2"/>
</dbReference>
<sequence length="483" mass="52324">MKLPICLLTFSGCLALLSAHLSQDRSIGENVYFEPRSNYMLDGRIIGGEEAVPHSRPYHVGILIDGRTLCSGSLISPNYVLTAAHCTINASYVDLIFGAHNVNIQEPTQLRVTSSVIINHPDYGNTTTYSNDIALIKTPTPIVTNNNIKLVRLPPANAASYEHSFGALSGWGTTSDSSSSISPLLRVVHLVILDYFTCLVDIRPNVYERTNLCTSGRGNVGACHGDFGSPLDQTKAGSLYFEPRSNYTLDGGRIIGGKEVAPHSRPYHVAILINGRSLCSGSLISPNYVLTAAHCTINATYVDLIFGAHNINVQEPSEIHVTSTVIINHPDYGNPSTYSNDIAVIKTPRPIVTNDYIKLVRLPPANAGSYLGTVAALSGWGTTSDSNSSLSTVLREVYLVIWDLYTCYINIIPDVYDEESNLCTSGKGKVGACNGDSGSPLVVRNTQVGIVSYVSTNVCESGHPTVYTRVSFYRKWINENSDL</sequence>
<feature type="domain" description="Peptidase S1" evidence="9">
    <location>
        <begin position="45"/>
        <end position="248"/>
    </location>
</feature>